<sequence length="223" mass="25152">MLKLSAGLLGVGTVAAGGVLVYKGLSKPLTYSIKDLLAVENPEKRLISKSSDGSSAEWKEAWKLYLSSYKKDGKNPFFLSKDKPNTEPDGKENAPAEFMNKCEEFSRDMVVDKKDNRYQNVLDYCTRNTLIQDLIQELGRTLLKESGDDWSVGWESYRKANAGRQQSQDIWKLSDWSNAQNSSSPVSEDFKKKCKDKLESSVGAKVDDDYQNVVNWCSKPKKQ</sequence>
<accession>H6N604</accession>
<dbReference type="KEGG" id="mhe:MHC_01050"/>
<dbReference type="AlphaFoldDB" id="H6N604"/>
<evidence type="ECO:0000313" key="2">
    <source>
        <dbReference type="Proteomes" id="UP000009135"/>
    </source>
</evidence>
<name>H6N604_MYCHN</name>
<keyword evidence="2" id="KW-1185">Reference proteome</keyword>
<dbReference type="EMBL" id="CP003199">
    <property type="protein sequence ID" value="AEW45076.1"/>
    <property type="molecule type" value="Genomic_DNA"/>
</dbReference>
<evidence type="ECO:0000313" key="1">
    <source>
        <dbReference type="EMBL" id="AEW45076.1"/>
    </source>
</evidence>
<dbReference type="Proteomes" id="UP000009135">
    <property type="component" value="Chromosome"/>
</dbReference>
<dbReference type="HOGENOM" id="CLU_098620_0_0_14"/>
<proteinExistence type="predicted"/>
<gene>
    <name evidence="1" type="ordered locus">MHC_01050</name>
</gene>
<dbReference type="STRING" id="1111676.MHC_01050"/>
<organism evidence="1 2">
    <name type="scientific">Mycoplasma haemocanis (strain Illinois)</name>
    <dbReference type="NCBI Taxonomy" id="1111676"/>
    <lineage>
        <taxon>Bacteria</taxon>
        <taxon>Bacillati</taxon>
        <taxon>Mycoplasmatota</taxon>
        <taxon>Mollicutes</taxon>
        <taxon>Mycoplasmataceae</taxon>
        <taxon>Mycoplasma</taxon>
    </lineage>
</organism>
<protein>
    <submittedName>
        <fullName evidence="1">Uncharacterized protein</fullName>
    </submittedName>
</protein>
<reference evidence="1 2" key="1">
    <citation type="journal article" date="2012" name="J. Bacteriol.">
        <title>Complete genome sequence of Mycoplasma haemocanis strain Illinois.</title>
        <authorList>
            <person name="do Nascimento N.C."/>
            <person name="Guimaraes A.M."/>
            <person name="Santos A.P."/>
            <person name="Sanmiguel P.J."/>
            <person name="Messick J.B."/>
        </authorList>
    </citation>
    <scope>NUCLEOTIDE SEQUENCE [LARGE SCALE GENOMIC DNA]</scope>
    <source>
        <strain evidence="1 2">Illinois</strain>
    </source>
</reference>